<keyword evidence="1" id="KW-0812">Transmembrane</keyword>
<evidence type="ECO:0000259" key="2">
    <source>
        <dbReference type="Pfam" id="PF21001"/>
    </source>
</evidence>
<dbReference type="EMBL" id="MKZS01000001">
    <property type="protein sequence ID" value="OLT58125.1"/>
    <property type="molecule type" value="Genomic_DNA"/>
</dbReference>
<comment type="caution">
    <text evidence="3">The sequence shown here is derived from an EMBL/GenBank/DDBJ whole genome shotgun (WGS) entry which is preliminary data.</text>
</comment>
<reference evidence="3 4" key="1">
    <citation type="submission" date="2016-10" db="EMBL/GenBank/DDBJ databases">
        <title>Comparative genomics uncovers the prolific and rare metabolic potential of the cyanobacterial genus Moorea.</title>
        <authorList>
            <person name="Leao T."/>
            <person name="Castelao G."/>
            <person name="Korobeynikov A."/>
            <person name="Monroe E.A."/>
            <person name="Podell S."/>
            <person name="Glukhov E."/>
            <person name="Allen E."/>
            <person name="Gerwick W.H."/>
            <person name="Gerwick L."/>
        </authorList>
    </citation>
    <scope>NUCLEOTIDE SEQUENCE [LARGE SCALE GENOMIC DNA]</scope>
    <source>
        <strain evidence="3 4">PNG5-198</strain>
    </source>
</reference>
<dbReference type="AlphaFoldDB" id="A0A1U7MWQ5"/>
<feature type="domain" description="Inner membrane protein YqiJ N-terminal" evidence="2">
    <location>
        <begin position="13"/>
        <end position="123"/>
    </location>
</feature>
<dbReference type="Proteomes" id="UP000186657">
    <property type="component" value="Unassembled WGS sequence"/>
</dbReference>
<dbReference type="RefSeq" id="WP_075896325.1">
    <property type="nucleotide sequence ID" value="NZ_MKZS01000001.1"/>
</dbReference>
<evidence type="ECO:0000313" key="4">
    <source>
        <dbReference type="Proteomes" id="UP000186657"/>
    </source>
</evidence>
<feature type="transmembrane region" description="Helical" evidence="1">
    <location>
        <begin position="82"/>
        <end position="103"/>
    </location>
</feature>
<sequence>MLFHLANLPYWIFLGMGVLLFLLVIISGGGDDEIDIDADVDLDVDLDVDADVDVGTDTDTDADGDLGGIEILGWLGIGKAPLILLLATDCSLLGLFGWMFNVMIGGVTGSIPTGFLAGVVSVMSLFLTLVTGGFISRPIGKIFASFGEDTSSDRLVGCHGTVSSATLPKENQGKIGQVDVLDPARNLVTVNATLPTWATVTPKRGNKVLVIDRHHHNYLVVLKDSADQQAWLDNAH</sequence>
<evidence type="ECO:0000256" key="1">
    <source>
        <dbReference type="SAM" id="Phobius"/>
    </source>
</evidence>
<dbReference type="Pfam" id="PF21001">
    <property type="entry name" value="YqiJ_N"/>
    <property type="match status" value="1"/>
</dbReference>
<keyword evidence="1" id="KW-0472">Membrane</keyword>
<accession>A0A1U7MWQ5</accession>
<gene>
    <name evidence="3" type="ORF">BJP37_02755</name>
</gene>
<feature type="transmembrane region" description="Helical" evidence="1">
    <location>
        <begin position="6"/>
        <end position="26"/>
    </location>
</feature>
<feature type="transmembrane region" description="Helical" evidence="1">
    <location>
        <begin position="115"/>
        <end position="135"/>
    </location>
</feature>
<evidence type="ECO:0000313" key="3">
    <source>
        <dbReference type="EMBL" id="OLT58125.1"/>
    </source>
</evidence>
<protein>
    <submittedName>
        <fullName evidence="3">DUF1449 domain-containing protein</fullName>
    </submittedName>
</protein>
<organism evidence="3 4">
    <name type="scientific">Moorena bouillonii PNG</name>
    <dbReference type="NCBI Taxonomy" id="568701"/>
    <lineage>
        <taxon>Bacteria</taxon>
        <taxon>Bacillati</taxon>
        <taxon>Cyanobacteriota</taxon>
        <taxon>Cyanophyceae</taxon>
        <taxon>Coleofasciculales</taxon>
        <taxon>Coleofasciculaceae</taxon>
        <taxon>Moorena</taxon>
    </lineage>
</organism>
<proteinExistence type="predicted"/>
<keyword evidence="1" id="KW-1133">Transmembrane helix</keyword>
<dbReference type="InterPro" id="IPR048376">
    <property type="entry name" value="YqiJ_N"/>
</dbReference>
<keyword evidence="4" id="KW-1185">Reference proteome</keyword>
<name>A0A1U7MWQ5_9CYAN</name>